<keyword evidence="2" id="KW-1185">Reference proteome</keyword>
<accession>A0A1I1T8D9</accession>
<dbReference type="STRING" id="1045775.SAMN05216378_0407"/>
<name>A0A1I1T8D9_9BACL</name>
<protein>
    <submittedName>
        <fullName evidence="1">Uncharacterized protein</fullName>
    </submittedName>
</protein>
<proteinExistence type="predicted"/>
<evidence type="ECO:0000313" key="2">
    <source>
        <dbReference type="Proteomes" id="UP000198855"/>
    </source>
</evidence>
<dbReference type="RefSeq" id="WP_091180422.1">
    <property type="nucleotide sequence ID" value="NZ_FOMT01000001.1"/>
</dbReference>
<dbReference type="Proteomes" id="UP000198855">
    <property type="component" value="Unassembled WGS sequence"/>
</dbReference>
<organism evidence="1 2">
    <name type="scientific">Paenibacillus catalpae</name>
    <dbReference type="NCBI Taxonomy" id="1045775"/>
    <lineage>
        <taxon>Bacteria</taxon>
        <taxon>Bacillati</taxon>
        <taxon>Bacillota</taxon>
        <taxon>Bacilli</taxon>
        <taxon>Bacillales</taxon>
        <taxon>Paenibacillaceae</taxon>
        <taxon>Paenibacillus</taxon>
    </lineage>
</organism>
<reference evidence="2" key="1">
    <citation type="submission" date="2016-10" db="EMBL/GenBank/DDBJ databases">
        <authorList>
            <person name="Varghese N."/>
            <person name="Submissions S."/>
        </authorList>
    </citation>
    <scope>NUCLEOTIDE SEQUENCE [LARGE SCALE GENOMIC DNA]</scope>
    <source>
        <strain evidence="2">CGMCC 1.10784</strain>
    </source>
</reference>
<evidence type="ECO:0000313" key="1">
    <source>
        <dbReference type="EMBL" id="SFD54907.1"/>
    </source>
</evidence>
<dbReference type="OrthoDB" id="2604331at2"/>
<dbReference type="AlphaFoldDB" id="A0A1I1T8D9"/>
<sequence length="183" mass="20911">MSKKSKMTVLFAIAVIFICSCIVIRRSGEKGMERAALSLHQPMTTIAQVEKLDKNDAIVFYEWINTGEEYFGMARVKKNLFGWHFVGGSTSAESKYHKFGWSYSDLEGATLNYKGIYYGKIFDPEIERMTLKSRAGSEYSCQIIQYRAGERFWFILTDKVEQSDSVVIARSQDGEILGQYPSF</sequence>
<gene>
    <name evidence="1" type="ORF">SAMN05216378_0407</name>
</gene>
<dbReference type="EMBL" id="FOMT01000001">
    <property type="protein sequence ID" value="SFD54907.1"/>
    <property type="molecule type" value="Genomic_DNA"/>
</dbReference>
<dbReference type="PROSITE" id="PS51257">
    <property type="entry name" value="PROKAR_LIPOPROTEIN"/>
    <property type="match status" value="1"/>
</dbReference>